<accession>M7YRL9</accession>
<sequence>MVLNITTMKLPLLRQGMVDYLFLGHYLSLFLSSGPDFMVRMVLEELVGILETVDPQQPSLEA</sequence>
<reference evidence="1" key="1">
    <citation type="journal article" date="2013" name="Nature">
        <title>Draft genome of the wheat A-genome progenitor Triticum urartu.</title>
        <authorList>
            <person name="Ling H.Q."/>
            <person name="Zhao S."/>
            <person name="Liu D."/>
            <person name="Wang J."/>
            <person name="Sun H."/>
            <person name="Zhang C."/>
            <person name="Fan H."/>
            <person name="Li D."/>
            <person name="Dong L."/>
            <person name="Tao Y."/>
            <person name="Gao C."/>
            <person name="Wu H."/>
            <person name="Li Y."/>
            <person name="Cui Y."/>
            <person name="Guo X."/>
            <person name="Zheng S."/>
            <person name="Wang B."/>
            <person name="Yu K."/>
            <person name="Liang Q."/>
            <person name="Yang W."/>
            <person name="Lou X."/>
            <person name="Chen J."/>
            <person name="Feng M."/>
            <person name="Jian J."/>
            <person name="Zhang X."/>
            <person name="Luo G."/>
            <person name="Jiang Y."/>
            <person name="Liu J."/>
            <person name="Wang Z."/>
            <person name="Sha Y."/>
            <person name="Zhang B."/>
            <person name="Wu H."/>
            <person name="Tang D."/>
            <person name="Shen Q."/>
            <person name="Xue P."/>
            <person name="Zou S."/>
            <person name="Wang X."/>
            <person name="Liu X."/>
            <person name="Wang F."/>
            <person name="Yang Y."/>
            <person name="An X."/>
            <person name="Dong Z."/>
            <person name="Zhang K."/>
            <person name="Zhang X."/>
            <person name="Luo M.C."/>
            <person name="Dvorak J."/>
            <person name="Tong Y."/>
            <person name="Wang J."/>
            <person name="Yang H."/>
            <person name="Li Z."/>
            <person name="Wang D."/>
            <person name="Zhang A."/>
            <person name="Wang J."/>
        </authorList>
    </citation>
    <scope>NUCLEOTIDE SEQUENCE</scope>
</reference>
<evidence type="ECO:0000313" key="1">
    <source>
        <dbReference type="EMBL" id="EMS49686.1"/>
    </source>
</evidence>
<dbReference type="AlphaFoldDB" id="M7YRL9"/>
<gene>
    <name evidence="1" type="ORF">TRIUR3_33950</name>
</gene>
<protein>
    <submittedName>
        <fullName evidence="1">Uncharacterized protein</fullName>
    </submittedName>
</protein>
<dbReference type="EMBL" id="KD240805">
    <property type="protein sequence ID" value="EMS49686.1"/>
    <property type="molecule type" value="Genomic_DNA"/>
</dbReference>
<name>M7YRL9_TRIUA</name>
<organism evidence="1">
    <name type="scientific">Triticum urartu</name>
    <name type="common">Red wild einkorn</name>
    <name type="synonym">Crithodium urartu</name>
    <dbReference type="NCBI Taxonomy" id="4572"/>
    <lineage>
        <taxon>Eukaryota</taxon>
        <taxon>Viridiplantae</taxon>
        <taxon>Streptophyta</taxon>
        <taxon>Embryophyta</taxon>
        <taxon>Tracheophyta</taxon>
        <taxon>Spermatophyta</taxon>
        <taxon>Magnoliopsida</taxon>
        <taxon>Liliopsida</taxon>
        <taxon>Poales</taxon>
        <taxon>Poaceae</taxon>
        <taxon>BOP clade</taxon>
        <taxon>Pooideae</taxon>
        <taxon>Triticodae</taxon>
        <taxon>Triticeae</taxon>
        <taxon>Triticinae</taxon>
        <taxon>Triticum</taxon>
    </lineage>
</organism>
<proteinExistence type="predicted"/>